<proteinExistence type="predicted"/>
<protein>
    <submittedName>
        <fullName evidence="2">Uncharacterized protein</fullName>
    </submittedName>
</protein>
<accession>A0A2U1PTJ9</accession>
<dbReference type="PANTHER" id="PTHR31170:SF25">
    <property type="entry name" value="BNAA09G04570D PROTEIN"/>
    <property type="match status" value="1"/>
</dbReference>
<keyword evidence="1" id="KW-0472">Membrane</keyword>
<reference evidence="2 3" key="1">
    <citation type="journal article" date="2018" name="Mol. Plant">
        <title>The genome of Artemisia annua provides insight into the evolution of Asteraceae family and artemisinin biosynthesis.</title>
        <authorList>
            <person name="Shen Q."/>
            <person name="Zhang L."/>
            <person name="Liao Z."/>
            <person name="Wang S."/>
            <person name="Yan T."/>
            <person name="Shi P."/>
            <person name="Liu M."/>
            <person name="Fu X."/>
            <person name="Pan Q."/>
            <person name="Wang Y."/>
            <person name="Lv Z."/>
            <person name="Lu X."/>
            <person name="Zhang F."/>
            <person name="Jiang W."/>
            <person name="Ma Y."/>
            <person name="Chen M."/>
            <person name="Hao X."/>
            <person name="Li L."/>
            <person name="Tang Y."/>
            <person name="Lv G."/>
            <person name="Zhou Y."/>
            <person name="Sun X."/>
            <person name="Brodelius P.E."/>
            <person name="Rose J.K.C."/>
            <person name="Tang K."/>
        </authorList>
    </citation>
    <scope>NUCLEOTIDE SEQUENCE [LARGE SCALE GENOMIC DNA]</scope>
    <source>
        <strain evidence="3">cv. Huhao1</strain>
        <tissue evidence="2">Leaf</tissue>
    </source>
</reference>
<evidence type="ECO:0000256" key="1">
    <source>
        <dbReference type="SAM" id="Phobius"/>
    </source>
</evidence>
<feature type="transmembrane region" description="Helical" evidence="1">
    <location>
        <begin position="464"/>
        <end position="484"/>
    </location>
</feature>
<evidence type="ECO:0000313" key="2">
    <source>
        <dbReference type="EMBL" id="PWA89042.1"/>
    </source>
</evidence>
<dbReference type="Proteomes" id="UP000245207">
    <property type="component" value="Unassembled WGS sequence"/>
</dbReference>
<dbReference type="InterPro" id="IPR004158">
    <property type="entry name" value="DUF247_pln"/>
</dbReference>
<dbReference type="EMBL" id="PKPP01000755">
    <property type="protein sequence ID" value="PWA89042.1"/>
    <property type="molecule type" value="Genomic_DNA"/>
</dbReference>
<keyword evidence="3" id="KW-1185">Reference proteome</keyword>
<keyword evidence="1" id="KW-1133">Transmembrane helix</keyword>
<keyword evidence="1" id="KW-0812">Transmembrane</keyword>
<gene>
    <name evidence="2" type="ORF">CTI12_AA115060</name>
</gene>
<dbReference type="OrthoDB" id="771233at2759"/>
<sequence>MADHDADAVHADANADRDIYLSIHNLIQKQEAQRKQGKQLTPSIYRVPEILRNVNKLSYDPRVLSIGPFHKKNINLKRLEANKVSYVCNLFHRLNSPQDKALEVCEQKVLDRIDQIKSCYEGGVEEEDYQNKKLAEMMVIDGCFILEVIYASYKKKYDSHSFFDIYLVSLYVKHDLVLLENQIPFFVLEDLFRCTISLIERNLSLVKLHDLVLLENQIPFFVLEDLFRCTISLIERNLSLVKLVLEFLEDINPFSEKKLVANIHSADTNHDHILALLHKCYQPMDAAETSQERLRESKLTAMSYSAADLSRAGVKFAPNKIEKSILTMEFKVPRLSFHCFSMGKPTFFMPVLTIEDYTESFFRNLIVYEQLTPATSKHITSYAFAMDCLLDSQEDVQKVIGSKVFVNNLGSTKEASDLFNNICKEVTVNDFSYEEQWKQVHNYYKGYWPKNVAFLRRTYFSNPWSLIGLLAATLLFALTAWEIVVEGMKNLASKCQISSIICRYIVSWLQRLKIAQGLFSAKLVVVLEAVLKASQVIIDPSEKVPIHLYLYPEPSGQVPMGFVVRRKESTIDEAKPIKGACWRPKKMVRKMKFAAVSALTNIGSVTSYNTKVYANYHRQDTDTCIPSVVVHNCRSKVGVEHRRLVEYMGKGRRTGSQGCRCVSQPVDTVSLAAETRAAETSFTPSMTGGAHTRTSVNVISNVYADAGLCDEIAPGLHRRISEFETGFELVSIYLHLQSASHAGASEHFQTVERNICSGAKVFEECRSMFTGNGTVLCVPTFVASFGYLIWLVCFLPAGALYDQTTFLTMAIVAADGNDIHSAHCPQKHSTL</sequence>
<evidence type="ECO:0000313" key="3">
    <source>
        <dbReference type="Proteomes" id="UP000245207"/>
    </source>
</evidence>
<organism evidence="2 3">
    <name type="scientific">Artemisia annua</name>
    <name type="common">Sweet wormwood</name>
    <dbReference type="NCBI Taxonomy" id="35608"/>
    <lineage>
        <taxon>Eukaryota</taxon>
        <taxon>Viridiplantae</taxon>
        <taxon>Streptophyta</taxon>
        <taxon>Embryophyta</taxon>
        <taxon>Tracheophyta</taxon>
        <taxon>Spermatophyta</taxon>
        <taxon>Magnoliopsida</taxon>
        <taxon>eudicotyledons</taxon>
        <taxon>Gunneridae</taxon>
        <taxon>Pentapetalae</taxon>
        <taxon>asterids</taxon>
        <taxon>campanulids</taxon>
        <taxon>Asterales</taxon>
        <taxon>Asteraceae</taxon>
        <taxon>Asteroideae</taxon>
        <taxon>Anthemideae</taxon>
        <taxon>Artemisiinae</taxon>
        <taxon>Artemisia</taxon>
    </lineage>
</organism>
<name>A0A2U1PTJ9_ARTAN</name>
<dbReference type="PANTHER" id="PTHR31170">
    <property type="entry name" value="BNAC04G53230D PROTEIN"/>
    <property type="match status" value="1"/>
</dbReference>
<dbReference type="Pfam" id="PF03140">
    <property type="entry name" value="DUF247"/>
    <property type="match status" value="2"/>
</dbReference>
<dbReference type="STRING" id="35608.A0A2U1PTJ9"/>
<comment type="caution">
    <text evidence="2">The sequence shown here is derived from an EMBL/GenBank/DDBJ whole genome shotgun (WGS) entry which is preliminary data.</text>
</comment>
<feature type="transmembrane region" description="Helical" evidence="1">
    <location>
        <begin position="776"/>
        <end position="799"/>
    </location>
</feature>
<dbReference type="AlphaFoldDB" id="A0A2U1PTJ9"/>